<dbReference type="Gene3D" id="1.25.40.20">
    <property type="entry name" value="Ankyrin repeat-containing domain"/>
    <property type="match status" value="2"/>
</dbReference>
<dbReference type="OrthoDB" id="6132712at2759"/>
<evidence type="ECO:0000256" key="3">
    <source>
        <dbReference type="PROSITE-ProRule" id="PRU00023"/>
    </source>
</evidence>
<dbReference type="PANTHER" id="PTHR24173">
    <property type="entry name" value="ANKYRIN REPEAT CONTAINING"/>
    <property type="match status" value="1"/>
</dbReference>
<dbReference type="GeneID" id="20252804"/>
<organism evidence="5 6">
    <name type="scientific">Lottia gigantea</name>
    <name type="common">Giant owl limpet</name>
    <dbReference type="NCBI Taxonomy" id="225164"/>
    <lineage>
        <taxon>Eukaryota</taxon>
        <taxon>Metazoa</taxon>
        <taxon>Spiralia</taxon>
        <taxon>Lophotrochozoa</taxon>
        <taxon>Mollusca</taxon>
        <taxon>Gastropoda</taxon>
        <taxon>Patellogastropoda</taxon>
        <taxon>Lottioidea</taxon>
        <taxon>Lottiidae</taxon>
        <taxon>Lottia</taxon>
    </lineage>
</organism>
<keyword evidence="1" id="KW-0677">Repeat</keyword>
<proteinExistence type="predicted"/>
<dbReference type="HOGENOM" id="CLU_1811009_0_0_1"/>
<evidence type="ECO:0000313" key="6">
    <source>
        <dbReference type="Proteomes" id="UP000030746"/>
    </source>
</evidence>
<dbReference type="PROSITE" id="PS50088">
    <property type="entry name" value="ANK_REPEAT"/>
    <property type="match status" value="1"/>
</dbReference>
<dbReference type="InterPro" id="IPR036770">
    <property type="entry name" value="Ankyrin_rpt-contain_sf"/>
</dbReference>
<dbReference type="SUPFAM" id="SSF48403">
    <property type="entry name" value="Ankyrin repeat"/>
    <property type="match status" value="1"/>
</dbReference>
<evidence type="ECO:0000313" key="5">
    <source>
        <dbReference type="EMBL" id="ESO81895.1"/>
    </source>
</evidence>
<dbReference type="AlphaFoldDB" id="V3ZHX2"/>
<reference evidence="5 6" key="1">
    <citation type="journal article" date="2013" name="Nature">
        <title>Insights into bilaterian evolution from three spiralian genomes.</title>
        <authorList>
            <person name="Simakov O."/>
            <person name="Marletaz F."/>
            <person name="Cho S.J."/>
            <person name="Edsinger-Gonzales E."/>
            <person name="Havlak P."/>
            <person name="Hellsten U."/>
            <person name="Kuo D.H."/>
            <person name="Larsson T."/>
            <person name="Lv J."/>
            <person name="Arendt D."/>
            <person name="Savage R."/>
            <person name="Osoegawa K."/>
            <person name="de Jong P."/>
            <person name="Grimwood J."/>
            <person name="Chapman J.A."/>
            <person name="Shapiro H."/>
            <person name="Aerts A."/>
            <person name="Otillar R.P."/>
            <person name="Terry A.Y."/>
            <person name="Boore J.L."/>
            <person name="Grigoriev I.V."/>
            <person name="Lindberg D.R."/>
            <person name="Seaver E.C."/>
            <person name="Weisblat D.A."/>
            <person name="Putnam N.H."/>
            <person name="Rokhsar D.S."/>
        </authorList>
    </citation>
    <scope>NUCLEOTIDE SEQUENCE [LARGE SCALE GENOMIC DNA]</scope>
</reference>
<evidence type="ECO:0000256" key="2">
    <source>
        <dbReference type="ARBA" id="ARBA00023043"/>
    </source>
</evidence>
<feature type="signal peptide" evidence="4">
    <location>
        <begin position="1"/>
        <end position="23"/>
    </location>
</feature>
<dbReference type="InterPro" id="IPR002110">
    <property type="entry name" value="Ankyrin_rpt"/>
</dbReference>
<dbReference type="SMART" id="SM00248">
    <property type="entry name" value="ANK"/>
    <property type="match status" value="3"/>
</dbReference>
<feature type="non-terminal residue" evidence="5">
    <location>
        <position position="132"/>
    </location>
</feature>
<evidence type="ECO:0000256" key="1">
    <source>
        <dbReference type="ARBA" id="ARBA00022737"/>
    </source>
</evidence>
<protein>
    <submittedName>
        <fullName evidence="5">Uncharacterized protein</fullName>
    </submittedName>
</protein>
<keyword evidence="2 3" id="KW-0040">ANK repeat</keyword>
<feature type="chain" id="PRO_5004716056" evidence="4">
    <location>
        <begin position="24"/>
        <end position="132"/>
    </location>
</feature>
<dbReference type="PROSITE" id="PS50297">
    <property type="entry name" value="ANK_REP_REGION"/>
    <property type="match status" value="1"/>
</dbReference>
<name>V3ZHX2_LOTGI</name>
<feature type="repeat" description="ANK" evidence="3">
    <location>
        <begin position="94"/>
        <end position="126"/>
    </location>
</feature>
<accession>V3ZHX2</accession>
<feature type="non-terminal residue" evidence="5">
    <location>
        <position position="1"/>
    </location>
</feature>
<dbReference type="PANTHER" id="PTHR24173:SF74">
    <property type="entry name" value="ANKYRIN REPEAT DOMAIN-CONTAINING PROTEIN 16"/>
    <property type="match status" value="1"/>
</dbReference>
<dbReference type="CTD" id="20252804"/>
<sequence>DGNSPLMVASLLINLPFIRFLTTLPCDVNRQNHHGHTALHLCVIGFTLIKGKLNMMEVHSVVEGSCARVYYLRYLECIDILLSLGADVNIKDKGGKTVLMLACMKNDRKLLETLLIHEADVNIVDNHGRSAL</sequence>
<dbReference type="EMBL" id="KB204102">
    <property type="protein sequence ID" value="ESO81895.1"/>
    <property type="molecule type" value="Genomic_DNA"/>
</dbReference>
<gene>
    <name evidence="5" type="ORF">LOTGIDRAFT_88718</name>
</gene>
<keyword evidence="6" id="KW-1185">Reference proteome</keyword>
<dbReference type="Proteomes" id="UP000030746">
    <property type="component" value="Unassembled WGS sequence"/>
</dbReference>
<dbReference type="OMA" id="ALFITCK"/>
<dbReference type="RefSeq" id="XP_009067417.1">
    <property type="nucleotide sequence ID" value="XM_009069169.1"/>
</dbReference>
<dbReference type="KEGG" id="lgi:LOTGIDRAFT_88718"/>
<evidence type="ECO:0000256" key="4">
    <source>
        <dbReference type="SAM" id="SignalP"/>
    </source>
</evidence>
<dbReference type="Pfam" id="PF12796">
    <property type="entry name" value="Ank_2"/>
    <property type="match status" value="1"/>
</dbReference>
<dbReference type="STRING" id="225164.V3ZHX2"/>
<keyword evidence="4" id="KW-0732">Signal</keyword>